<feature type="chain" id="PRO_5002934947" description="C-type lectin domain-containing protein" evidence="3">
    <location>
        <begin position="29"/>
        <end position="423"/>
    </location>
</feature>
<dbReference type="PANTHER" id="PTHR22801:SF63">
    <property type="entry name" value="C-TYPE LECTIN DOMAIN-CONTAINING PROTEIN"/>
    <property type="match status" value="1"/>
</dbReference>
<feature type="compositionally biased region" description="Low complexity" evidence="1">
    <location>
        <begin position="322"/>
        <end position="365"/>
    </location>
</feature>
<dbReference type="SMART" id="SM00034">
    <property type="entry name" value="CLECT"/>
    <property type="match status" value="2"/>
</dbReference>
<feature type="region of interest" description="Disordered" evidence="1">
    <location>
        <begin position="322"/>
        <end position="385"/>
    </location>
</feature>
<dbReference type="Pfam" id="PF00059">
    <property type="entry name" value="Lectin_C"/>
    <property type="match status" value="2"/>
</dbReference>
<dbReference type="AlphaFoldDB" id="C3YAX0"/>
<feature type="domain" description="C-type lectin" evidence="4">
    <location>
        <begin position="44"/>
        <end position="155"/>
    </location>
</feature>
<sequence>MAPSVRSRRFGHLCWLLFFSGLLGTTNGQEASGSGPCPDGYVLFENVCYRAYKEFKTFAQAVQWCEADGGTLAMPKDRSVDMFFTGLIIDLSPMTDAWIGLRNEGGTWTWMDEAGTTVSECGFSAWDEANTAHTDGNCGYIKFTSWYKWADSSCNTLKSGLICQIADSCTDHPEGVTSGDTCYYVNTGSMQTYVGATDACDAAGASVAMPKNAGITFLLMGLVIKTSPSRSMDHWIGIDDMSEEGQEIYQDGLLIERCSYSNWLGGGSSDNEINKDCVVLKGSAWMDWSYLDCTRSVMYICQLGPGDNEGCILPTTIPPTTTALPTTTVPTTTVADPTTPAAVPSTHPRLDTTTSTVPQAPTTSQEDQTTTLPGDGQQGKQESGVDQGALAGGVAAGVVVAGVGIGIGVAAYKFKWLAKVSPK</sequence>
<organism>
    <name type="scientific">Branchiostoma floridae</name>
    <name type="common">Florida lancelet</name>
    <name type="synonym">Amphioxus</name>
    <dbReference type="NCBI Taxonomy" id="7739"/>
    <lineage>
        <taxon>Eukaryota</taxon>
        <taxon>Metazoa</taxon>
        <taxon>Chordata</taxon>
        <taxon>Cephalochordata</taxon>
        <taxon>Leptocardii</taxon>
        <taxon>Amphioxiformes</taxon>
        <taxon>Branchiostomatidae</taxon>
        <taxon>Branchiostoma</taxon>
    </lineage>
</organism>
<dbReference type="Gene3D" id="3.10.100.10">
    <property type="entry name" value="Mannose-Binding Protein A, subunit A"/>
    <property type="match status" value="2"/>
</dbReference>
<gene>
    <name evidence="5" type="ORF">BRAFLDRAFT_108198</name>
</gene>
<feature type="domain" description="C-type lectin" evidence="4">
    <location>
        <begin position="178"/>
        <end position="302"/>
    </location>
</feature>
<dbReference type="SUPFAM" id="SSF56436">
    <property type="entry name" value="C-type lectin-like"/>
    <property type="match status" value="2"/>
</dbReference>
<dbReference type="CDD" id="cd00037">
    <property type="entry name" value="CLECT"/>
    <property type="match status" value="1"/>
</dbReference>
<dbReference type="InterPro" id="IPR016187">
    <property type="entry name" value="CTDL_fold"/>
</dbReference>
<dbReference type="InParanoid" id="C3YAX0"/>
<dbReference type="InterPro" id="IPR001304">
    <property type="entry name" value="C-type_lectin-like"/>
</dbReference>
<evidence type="ECO:0000259" key="4">
    <source>
        <dbReference type="PROSITE" id="PS50041"/>
    </source>
</evidence>
<dbReference type="FunFam" id="3.10.100.10:FF:000239">
    <property type="match status" value="1"/>
</dbReference>
<accession>C3YAX0</accession>
<reference evidence="5" key="1">
    <citation type="journal article" date="2008" name="Nature">
        <title>The amphioxus genome and the evolution of the chordate karyotype.</title>
        <authorList>
            <consortium name="US DOE Joint Genome Institute (JGI-PGF)"/>
            <person name="Putnam N.H."/>
            <person name="Butts T."/>
            <person name="Ferrier D.E.K."/>
            <person name="Furlong R.F."/>
            <person name="Hellsten U."/>
            <person name="Kawashima T."/>
            <person name="Robinson-Rechavi M."/>
            <person name="Shoguchi E."/>
            <person name="Terry A."/>
            <person name="Yu J.-K."/>
            <person name="Benito-Gutierrez E.L."/>
            <person name="Dubchak I."/>
            <person name="Garcia-Fernandez J."/>
            <person name="Gibson-Brown J.J."/>
            <person name="Grigoriev I.V."/>
            <person name="Horton A.C."/>
            <person name="de Jong P.J."/>
            <person name="Jurka J."/>
            <person name="Kapitonov V.V."/>
            <person name="Kohara Y."/>
            <person name="Kuroki Y."/>
            <person name="Lindquist E."/>
            <person name="Lucas S."/>
            <person name="Osoegawa K."/>
            <person name="Pennacchio L.A."/>
            <person name="Salamov A.A."/>
            <person name="Satou Y."/>
            <person name="Sauka-Spengler T."/>
            <person name="Schmutz J."/>
            <person name="Shin-I T."/>
            <person name="Toyoda A."/>
            <person name="Bronner-Fraser M."/>
            <person name="Fujiyama A."/>
            <person name="Holland L.Z."/>
            <person name="Holland P.W.H."/>
            <person name="Satoh N."/>
            <person name="Rokhsar D.S."/>
        </authorList>
    </citation>
    <scope>NUCLEOTIDE SEQUENCE [LARGE SCALE GENOMIC DNA]</scope>
    <source>
        <strain evidence="5">S238N-H82</strain>
        <tissue evidence="5">Testes</tissue>
    </source>
</reference>
<dbReference type="PANTHER" id="PTHR22801">
    <property type="entry name" value="LITHOSTATHINE"/>
    <property type="match status" value="1"/>
</dbReference>
<evidence type="ECO:0000256" key="2">
    <source>
        <dbReference type="SAM" id="Phobius"/>
    </source>
</evidence>
<keyword evidence="2" id="KW-0472">Membrane</keyword>
<evidence type="ECO:0000256" key="1">
    <source>
        <dbReference type="SAM" id="MobiDB-lite"/>
    </source>
</evidence>
<proteinExistence type="predicted"/>
<keyword evidence="2" id="KW-1133">Transmembrane helix</keyword>
<dbReference type="EMBL" id="GG666495">
    <property type="protein sequence ID" value="EEN62571.1"/>
    <property type="molecule type" value="Genomic_DNA"/>
</dbReference>
<dbReference type="InterPro" id="IPR050801">
    <property type="entry name" value="Ca-Dep_Lectins_ImmuneDev"/>
</dbReference>
<evidence type="ECO:0000256" key="3">
    <source>
        <dbReference type="SAM" id="SignalP"/>
    </source>
</evidence>
<keyword evidence="3" id="KW-0732">Signal</keyword>
<keyword evidence="2" id="KW-0812">Transmembrane</keyword>
<evidence type="ECO:0000313" key="5">
    <source>
        <dbReference type="EMBL" id="EEN62571.1"/>
    </source>
</evidence>
<name>C3YAX0_BRAFL</name>
<feature type="transmembrane region" description="Helical" evidence="2">
    <location>
        <begin position="390"/>
        <end position="414"/>
    </location>
</feature>
<protein>
    <recommendedName>
        <fullName evidence="4">C-type lectin domain-containing protein</fullName>
    </recommendedName>
</protein>
<dbReference type="PROSITE" id="PS50041">
    <property type="entry name" value="C_TYPE_LECTIN_2"/>
    <property type="match status" value="2"/>
</dbReference>
<feature type="signal peptide" evidence="3">
    <location>
        <begin position="1"/>
        <end position="28"/>
    </location>
</feature>
<dbReference type="InterPro" id="IPR016186">
    <property type="entry name" value="C-type_lectin-like/link_sf"/>
</dbReference>